<dbReference type="OrthoDB" id="1663137at2759"/>
<sequence>MNRYTDDFSTDPKILGDHLKFNSGREAQNRFLKAALTERLSTFDPQNLTKHGLPTQKLLNTYERWGQGGFGVVLTGNVIVDSTHLEYAGNAIIFKEGDSEERRELYKKWSSNIKKDGTLAIVQLSHGGRQTPIAIQPHPFSASDVQLVTNPPNHGKPIALTIEQIQTEVIDRFAYAAKFAYETGFDGIELHGAHGYLLSQFTSPTTNKRTDKYGGSLENRLRIILEIYDAIRKQVPKEFIVGIKTNSVEFQSEGTTVEDAKEICKRLEEKGFDFVELSGGTYEKFQFEHQRESTIKREAFFIEVAETIRPVFKNTVVYLTGGFRTTKAMVEAVSSDVTQGIGLGRPITAEPDLPKKILAKTVASAPKNAFDPNNFTHSLFGCITQMEQMGRISLEAHPEIDIMTDISDFTNTETANRYLEVFKDYITNRNIDKSKDFGLLVFD</sequence>
<dbReference type="SUPFAM" id="SSF51395">
    <property type="entry name" value="FMN-linked oxidoreductases"/>
    <property type="match status" value="1"/>
</dbReference>
<dbReference type="Gene3D" id="3.20.20.70">
    <property type="entry name" value="Aldolase class I"/>
    <property type="match status" value="1"/>
</dbReference>
<dbReference type="EMBL" id="CANHGI010000005">
    <property type="protein sequence ID" value="CAI5451938.1"/>
    <property type="molecule type" value="Genomic_DNA"/>
</dbReference>
<evidence type="ECO:0000313" key="4">
    <source>
        <dbReference type="EMBL" id="CAI5451938.1"/>
    </source>
</evidence>
<dbReference type="Pfam" id="PF00724">
    <property type="entry name" value="Oxidored_FMN"/>
    <property type="match status" value="1"/>
</dbReference>
<evidence type="ECO:0000313" key="5">
    <source>
        <dbReference type="Proteomes" id="UP001152747"/>
    </source>
</evidence>
<feature type="domain" description="NADH:flavin oxidoreductase/NADH oxidase N-terminal" evidence="3">
    <location>
        <begin position="27"/>
        <end position="357"/>
    </location>
</feature>
<evidence type="ECO:0000259" key="3">
    <source>
        <dbReference type="Pfam" id="PF00724"/>
    </source>
</evidence>
<dbReference type="InterPro" id="IPR001155">
    <property type="entry name" value="OxRdtase_FMN_N"/>
</dbReference>
<dbReference type="PANTHER" id="PTHR43656:SF5">
    <property type="entry name" value="NADH:FLAVIN OXIDOREDUCTASE_NADH OXIDASE N-TERMINAL DOMAIN-CONTAINING PROTEIN"/>
    <property type="match status" value="1"/>
</dbReference>
<dbReference type="InterPro" id="IPR013785">
    <property type="entry name" value="Aldolase_TIM"/>
</dbReference>
<dbReference type="GO" id="GO:0016491">
    <property type="term" value="F:oxidoreductase activity"/>
    <property type="evidence" value="ECO:0007669"/>
    <property type="project" value="UniProtKB-KW"/>
</dbReference>
<keyword evidence="1" id="KW-0285">Flavoprotein</keyword>
<dbReference type="AlphaFoldDB" id="A0A9P1ITP2"/>
<accession>A0A9P1ITP2</accession>
<keyword evidence="5" id="KW-1185">Reference proteome</keyword>
<comment type="caution">
    <text evidence="4">The sequence shown here is derived from an EMBL/GenBank/DDBJ whole genome shotgun (WGS) entry which is preliminary data.</text>
</comment>
<reference evidence="4" key="1">
    <citation type="submission" date="2022-11" db="EMBL/GenBank/DDBJ databases">
        <authorList>
            <person name="Kikuchi T."/>
        </authorList>
    </citation>
    <scope>NUCLEOTIDE SEQUENCE</scope>
    <source>
        <strain evidence="4">PS1010</strain>
    </source>
</reference>
<keyword evidence="2" id="KW-0560">Oxidoreductase</keyword>
<evidence type="ECO:0000256" key="2">
    <source>
        <dbReference type="ARBA" id="ARBA00023002"/>
    </source>
</evidence>
<proteinExistence type="predicted"/>
<gene>
    <name evidence="4" type="ORF">CAMP_LOCUS14575</name>
</gene>
<dbReference type="CDD" id="cd04733">
    <property type="entry name" value="OYE_like_2_FMN"/>
    <property type="match status" value="1"/>
</dbReference>
<organism evidence="4 5">
    <name type="scientific">Caenorhabditis angaria</name>
    <dbReference type="NCBI Taxonomy" id="860376"/>
    <lineage>
        <taxon>Eukaryota</taxon>
        <taxon>Metazoa</taxon>
        <taxon>Ecdysozoa</taxon>
        <taxon>Nematoda</taxon>
        <taxon>Chromadorea</taxon>
        <taxon>Rhabditida</taxon>
        <taxon>Rhabditina</taxon>
        <taxon>Rhabditomorpha</taxon>
        <taxon>Rhabditoidea</taxon>
        <taxon>Rhabditidae</taxon>
        <taxon>Peloderinae</taxon>
        <taxon>Caenorhabditis</taxon>
    </lineage>
</organism>
<dbReference type="Proteomes" id="UP001152747">
    <property type="component" value="Unassembled WGS sequence"/>
</dbReference>
<dbReference type="PANTHER" id="PTHR43656">
    <property type="entry name" value="BINDING OXIDOREDUCTASE, PUTATIVE (AFU_ORTHOLOGUE AFUA_2G08260)-RELATED"/>
    <property type="match status" value="1"/>
</dbReference>
<dbReference type="GO" id="GO:0010181">
    <property type="term" value="F:FMN binding"/>
    <property type="evidence" value="ECO:0007669"/>
    <property type="project" value="InterPro"/>
</dbReference>
<dbReference type="InterPro" id="IPR051799">
    <property type="entry name" value="NADH_flavin_oxidoreductase"/>
</dbReference>
<evidence type="ECO:0000256" key="1">
    <source>
        <dbReference type="ARBA" id="ARBA00022630"/>
    </source>
</evidence>
<protein>
    <recommendedName>
        <fullName evidence="3">NADH:flavin oxidoreductase/NADH oxidase N-terminal domain-containing protein</fullName>
    </recommendedName>
</protein>
<name>A0A9P1ITP2_9PELO</name>